<dbReference type="SUPFAM" id="SSF51182">
    <property type="entry name" value="RmlC-like cupins"/>
    <property type="match status" value="1"/>
</dbReference>
<dbReference type="AlphaFoldDB" id="A0A162IU10"/>
<sequence>MASPFPDAARVISANSLTLSGDRNEPEVTNVREVVKSDEMFDGQLRRSVFGSVDVPAQNDRPLDEPSAAGSGIVRPGGINAYFLDLAPGFTTPMHRTVSTDFLLVHRGTATVITPEGPYNVFDGKADYASVTETTCTEGEVIIQRGQMHASFEQQD</sequence>
<dbReference type="InterPro" id="IPR014710">
    <property type="entry name" value="RmlC-like_jellyroll"/>
</dbReference>
<organism evidence="1 2">
    <name type="scientific">Moelleriella libera RCEF 2490</name>
    <dbReference type="NCBI Taxonomy" id="1081109"/>
    <lineage>
        <taxon>Eukaryota</taxon>
        <taxon>Fungi</taxon>
        <taxon>Dikarya</taxon>
        <taxon>Ascomycota</taxon>
        <taxon>Pezizomycotina</taxon>
        <taxon>Sordariomycetes</taxon>
        <taxon>Hypocreomycetidae</taxon>
        <taxon>Hypocreales</taxon>
        <taxon>Clavicipitaceae</taxon>
        <taxon>Moelleriella</taxon>
    </lineage>
</organism>
<dbReference type="PANTHER" id="PTHR36156">
    <property type="entry name" value="SLR2101 PROTEIN"/>
    <property type="match status" value="1"/>
</dbReference>
<dbReference type="EMBL" id="AZGY01000005">
    <property type="protein sequence ID" value="KZZ98372.1"/>
    <property type="molecule type" value="Genomic_DNA"/>
</dbReference>
<evidence type="ECO:0000313" key="2">
    <source>
        <dbReference type="Proteomes" id="UP000078544"/>
    </source>
</evidence>
<evidence type="ECO:0000313" key="1">
    <source>
        <dbReference type="EMBL" id="KZZ98372.1"/>
    </source>
</evidence>
<dbReference type="Proteomes" id="UP000078544">
    <property type="component" value="Unassembled WGS sequence"/>
</dbReference>
<dbReference type="STRING" id="1081109.A0A162IU10"/>
<proteinExistence type="predicted"/>
<accession>A0A162IU10</accession>
<keyword evidence="2" id="KW-1185">Reference proteome</keyword>
<dbReference type="InterPro" id="IPR047142">
    <property type="entry name" value="OryJ/VirC-like"/>
</dbReference>
<dbReference type="PANTHER" id="PTHR36156:SF2">
    <property type="entry name" value="CUPIN TYPE-2 DOMAIN-CONTAINING PROTEIN"/>
    <property type="match status" value="1"/>
</dbReference>
<dbReference type="OrthoDB" id="5840532at2759"/>
<dbReference type="InterPro" id="IPR011051">
    <property type="entry name" value="RmlC_Cupin_sf"/>
</dbReference>
<name>A0A162IU10_9HYPO</name>
<gene>
    <name evidence="1" type="ORF">AAL_02890</name>
</gene>
<protein>
    <submittedName>
        <fullName evidence="1">RmlC-like jelly roll fold protein</fullName>
    </submittedName>
</protein>
<dbReference type="Gene3D" id="2.60.120.10">
    <property type="entry name" value="Jelly Rolls"/>
    <property type="match status" value="1"/>
</dbReference>
<comment type="caution">
    <text evidence="1">The sequence shown here is derived from an EMBL/GenBank/DDBJ whole genome shotgun (WGS) entry which is preliminary data.</text>
</comment>
<reference evidence="1 2" key="1">
    <citation type="journal article" date="2016" name="Genome Biol. Evol.">
        <title>Divergent and convergent evolution of fungal pathogenicity.</title>
        <authorList>
            <person name="Shang Y."/>
            <person name="Xiao G."/>
            <person name="Zheng P."/>
            <person name="Cen K."/>
            <person name="Zhan S."/>
            <person name="Wang C."/>
        </authorList>
    </citation>
    <scope>NUCLEOTIDE SEQUENCE [LARGE SCALE GENOMIC DNA]</scope>
    <source>
        <strain evidence="1 2">RCEF 2490</strain>
    </source>
</reference>